<dbReference type="InterPro" id="IPR036291">
    <property type="entry name" value="NAD(P)-bd_dom_sf"/>
</dbReference>
<proteinExistence type="inferred from homology"/>
<evidence type="ECO:0000313" key="3">
    <source>
        <dbReference type="EMBL" id="JAG46604.1"/>
    </source>
</evidence>
<dbReference type="PANTHER" id="PTHR44279">
    <property type="entry name" value="HYDROXYSTEROID (11-BETA) DEHYDROGENASE 1-LIKE B-RELATED"/>
    <property type="match status" value="1"/>
</dbReference>
<name>A0A0K8S0F6_CROHD</name>
<dbReference type="EMBL" id="GBKD01001014">
    <property type="protein sequence ID" value="JAG46604.1"/>
    <property type="molecule type" value="Transcribed_RNA"/>
</dbReference>
<dbReference type="AlphaFoldDB" id="A0A0K8S0F6"/>
<sequence>MALFKILVPVLIGLGTYYFYPQETFSAEMVRGKRVLVTGSSSGIGEQMAYEFARMGAHLMLTSRREEQLQKVVQKCQKLGASSAHYVVADMSNLTAAQMVVEETKAQLGGLDQLVLNHVGGTSFGPFKGTMESVITSMNLNFFSYVQLTISAMDLLLESKGNLVVVSSMSGRVQSPFSVPYAAAKFAVEGFFTSLHTELRLRKIELPITVAVLGYIDTETAVKSVGNKITQRPSPKEECAQQIVRGGVLRYREIFYPYWALKPTLICRALLPNLVDQIIGYNYRLENIL</sequence>
<dbReference type="GO" id="GO:0016491">
    <property type="term" value="F:oxidoreductase activity"/>
    <property type="evidence" value="ECO:0007669"/>
    <property type="project" value="UniProtKB-KW"/>
</dbReference>
<organism evidence="3">
    <name type="scientific">Crotalus horridus</name>
    <name type="common">Timber rattlesnake</name>
    <dbReference type="NCBI Taxonomy" id="35024"/>
    <lineage>
        <taxon>Eukaryota</taxon>
        <taxon>Metazoa</taxon>
        <taxon>Chordata</taxon>
        <taxon>Craniata</taxon>
        <taxon>Vertebrata</taxon>
        <taxon>Euteleostomi</taxon>
        <taxon>Lepidosauria</taxon>
        <taxon>Squamata</taxon>
        <taxon>Bifurcata</taxon>
        <taxon>Unidentata</taxon>
        <taxon>Episquamata</taxon>
        <taxon>Toxicofera</taxon>
        <taxon>Serpentes</taxon>
        <taxon>Colubroidea</taxon>
        <taxon>Viperidae</taxon>
        <taxon>Crotalinae</taxon>
        <taxon>Crotalus</taxon>
    </lineage>
</organism>
<dbReference type="Gene3D" id="3.40.50.720">
    <property type="entry name" value="NAD(P)-binding Rossmann-like Domain"/>
    <property type="match status" value="1"/>
</dbReference>
<dbReference type="InterPro" id="IPR020904">
    <property type="entry name" value="Sc_DH/Rdtase_CS"/>
</dbReference>
<dbReference type="InterPro" id="IPR051253">
    <property type="entry name" value="11-beta-HSD"/>
</dbReference>
<evidence type="ECO:0000256" key="1">
    <source>
        <dbReference type="ARBA" id="ARBA00006484"/>
    </source>
</evidence>
<dbReference type="Pfam" id="PF00106">
    <property type="entry name" value="adh_short"/>
    <property type="match status" value="1"/>
</dbReference>
<reference evidence="3" key="1">
    <citation type="journal article" date="2015" name="Toxicon">
        <title>The transcriptomic and proteomic basis for the evolution of a novel venom phenotype within the Timber Rattlesnake (Crotalus horridus).</title>
        <authorList>
            <person name="Rokyta D.R."/>
            <person name="Wray K.P."/>
            <person name="McGivern J.J."/>
            <person name="Margres M.J."/>
        </authorList>
    </citation>
    <scope>NUCLEOTIDE SEQUENCE</scope>
    <source>
        <strain evidence="3">Type B</strain>
        <tissue evidence="3">Venom gland</tissue>
    </source>
</reference>
<keyword evidence="2" id="KW-0560">Oxidoreductase</keyword>
<evidence type="ECO:0000256" key="2">
    <source>
        <dbReference type="ARBA" id="ARBA00023002"/>
    </source>
</evidence>
<dbReference type="SUPFAM" id="SSF51735">
    <property type="entry name" value="NAD(P)-binding Rossmann-fold domains"/>
    <property type="match status" value="1"/>
</dbReference>
<comment type="similarity">
    <text evidence="1">Belongs to the short-chain dehydrogenases/reductases (SDR) family.</text>
</comment>
<accession>A0A0K8S0F6</accession>
<dbReference type="InterPro" id="IPR002347">
    <property type="entry name" value="SDR_fam"/>
</dbReference>
<dbReference type="PANTHER" id="PTHR44279:SF5">
    <property type="entry name" value="HYDROXYSTEROID 11-BETA-DEHYDROGENASE 1-LIKE PROTEIN B"/>
    <property type="match status" value="1"/>
</dbReference>
<protein>
    <submittedName>
        <fullName evidence="3">Hydroxysteroid 11-beta-dehydrogenase 1-like protein A-like protein</fullName>
    </submittedName>
</protein>
<dbReference type="PROSITE" id="PS00061">
    <property type="entry name" value="ADH_SHORT"/>
    <property type="match status" value="1"/>
</dbReference>
<dbReference type="PRINTS" id="PR00081">
    <property type="entry name" value="GDHRDH"/>
</dbReference>